<evidence type="ECO:0000256" key="4">
    <source>
        <dbReference type="SAM" id="Phobius"/>
    </source>
</evidence>
<keyword evidence="6" id="KW-1185">Reference proteome</keyword>
<keyword evidence="4" id="KW-0472">Membrane</keyword>
<accession>A0A6P7LMG3</accession>
<sequence>MEDNGGLGGTYDKLVCQEDFDDIDEYSLHSNQENQQASVSILRLGSRIQSRSVAVSLTVLALLLLSTDIGLGVYYRQLRDGHRTISDITSELANLQGVYSAAIQSRDEVRRQLSKELNEQKVTKWELEHQQSRGKEYEKQADKLKVDIAMLSSHVPLITEGCRHCLPGWTFANSQCYYLAFSDALPRRSWQDARTFCKKQGGDLVVTDTREKHLAVHDLINTYHIPIRHTHLTGFWIGLRDVEEEGTWRWLDGSLLTEGYWNFGEPNNQGEEDCAATYPKENPFRTWNDAPCGYSLKWICEMEPRS</sequence>
<keyword evidence="4" id="KW-0812">Transmembrane</keyword>
<proteinExistence type="predicted"/>
<dbReference type="InterPro" id="IPR016187">
    <property type="entry name" value="CTDL_fold"/>
</dbReference>
<dbReference type="InParanoid" id="A0A6P7LMG3"/>
<dbReference type="OrthoDB" id="2142683at2759"/>
<feature type="coiled-coil region" evidence="3">
    <location>
        <begin position="110"/>
        <end position="147"/>
    </location>
</feature>
<keyword evidence="1" id="KW-0430">Lectin</keyword>
<keyword evidence="3" id="KW-0175">Coiled coil</keyword>
<dbReference type="InterPro" id="IPR050111">
    <property type="entry name" value="C-type_lectin/snaclec_domain"/>
</dbReference>
<keyword evidence="4" id="KW-1133">Transmembrane helix</keyword>
<feature type="domain" description="C-type lectin" evidence="5">
    <location>
        <begin position="172"/>
        <end position="301"/>
    </location>
</feature>
<evidence type="ECO:0000259" key="5">
    <source>
        <dbReference type="PROSITE" id="PS50041"/>
    </source>
</evidence>
<evidence type="ECO:0000256" key="1">
    <source>
        <dbReference type="ARBA" id="ARBA00022734"/>
    </source>
</evidence>
<name>A0A6P7LMG3_BETSP</name>
<dbReference type="PANTHER" id="PTHR22803">
    <property type="entry name" value="MANNOSE, PHOSPHOLIPASE, LECTIN RECEPTOR RELATED"/>
    <property type="match status" value="1"/>
</dbReference>
<dbReference type="SUPFAM" id="SSF56436">
    <property type="entry name" value="C-type lectin-like"/>
    <property type="match status" value="1"/>
</dbReference>
<dbReference type="Gene3D" id="3.10.100.10">
    <property type="entry name" value="Mannose-Binding Protein A, subunit A"/>
    <property type="match status" value="1"/>
</dbReference>
<evidence type="ECO:0000313" key="6">
    <source>
        <dbReference type="Proteomes" id="UP000515150"/>
    </source>
</evidence>
<dbReference type="KEGG" id="bspl:114849096"/>
<gene>
    <name evidence="7" type="primary">LOC114849096</name>
</gene>
<evidence type="ECO:0000313" key="7">
    <source>
        <dbReference type="RefSeq" id="XP_028996001.1"/>
    </source>
</evidence>
<reference evidence="7" key="1">
    <citation type="submission" date="2025-08" db="UniProtKB">
        <authorList>
            <consortium name="RefSeq"/>
        </authorList>
    </citation>
    <scope>IDENTIFICATION</scope>
</reference>
<dbReference type="Pfam" id="PF00059">
    <property type="entry name" value="Lectin_C"/>
    <property type="match status" value="1"/>
</dbReference>
<organism evidence="6 7">
    <name type="scientific">Betta splendens</name>
    <name type="common">Siamese fighting fish</name>
    <dbReference type="NCBI Taxonomy" id="158456"/>
    <lineage>
        <taxon>Eukaryota</taxon>
        <taxon>Metazoa</taxon>
        <taxon>Chordata</taxon>
        <taxon>Craniata</taxon>
        <taxon>Vertebrata</taxon>
        <taxon>Euteleostomi</taxon>
        <taxon>Actinopterygii</taxon>
        <taxon>Neopterygii</taxon>
        <taxon>Teleostei</taxon>
        <taxon>Neoteleostei</taxon>
        <taxon>Acanthomorphata</taxon>
        <taxon>Anabantaria</taxon>
        <taxon>Anabantiformes</taxon>
        <taxon>Anabantoidei</taxon>
        <taxon>Osphronemidae</taxon>
        <taxon>Betta</taxon>
    </lineage>
</organism>
<dbReference type="InterPro" id="IPR016186">
    <property type="entry name" value="C-type_lectin-like/link_sf"/>
</dbReference>
<dbReference type="PROSITE" id="PS50041">
    <property type="entry name" value="C_TYPE_LECTIN_2"/>
    <property type="match status" value="1"/>
</dbReference>
<feature type="transmembrane region" description="Helical" evidence="4">
    <location>
        <begin position="53"/>
        <end position="75"/>
    </location>
</feature>
<dbReference type="CDD" id="cd03590">
    <property type="entry name" value="CLECT_DC-SIGN_like"/>
    <property type="match status" value="1"/>
</dbReference>
<dbReference type="SMART" id="SM00034">
    <property type="entry name" value="CLECT"/>
    <property type="match status" value="1"/>
</dbReference>
<evidence type="ECO:0000256" key="3">
    <source>
        <dbReference type="SAM" id="Coils"/>
    </source>
</evidence>
<protein>
    <submittedName>
        <fullName evidence="7">CD209 antigen-like isoform X1</fullName>
    </submittedName>
</protein>
<dbReference type="InterPro" id="IPR018378">
    <property type="entry name" value="C-type_lectin_CS"/>
</dbReference>
<dbReference type="Proteomes" id="UP000515150">
    <property type="component" value="Chromosome 22"/>
</dbReference>
<keyword evidence="2" id="KW-1015">Disulfide bond</keyword>
<dbReference type="InterPro" id="IPR033989">
    <property type="entry name" value="CD209-like_CTLD"/>
</dbReference>
<evidence type="ECO:0000256" key="2">
    <source>
        <dbReference type="ARBA" id="ARBA00023157"/>
    </source>
</evidence>
<dbReference type="GeneID" id="114849096"/>
<dbReference type="GO" id="GO:0030246">
    <property type="term" value="F:carbohydrate binding"/>
    <property type="evidence" value="ECO:0007669"/>
    <property type="project" value="UniProtKB-KW"/>
</dbReference>
<dbReference type="RefSeq" id="XP_028996001.1">
    <property type="nucleotide sequence ID" value="XM_029140168.3"/>
</dbReference>
<dbReference type="InterPro" id="IPR001304">
    <property type="entry name" value="C-type_lectin-like"/>
</dbReference>
<dbReference type="PROSITE" id="PS00615">
    <property type="entry name" value="C_TYPE_LECTIN_1"/>
    <property type="match status" value="1"/>
</dbReference>
<dbReference type="AlphaFoldDB" id="A0A6P7LMG3"/>